<evidence type="ECO:0000259" key="1">
    <source>
        <dbReference type="PROSITE" id="PS50887"/>
    </source>
</evidence>
<protein>
    <submittedName>
        <fullName evidence="2">Diguanylate cyclase</fullName>
    </submittedName>
</protein>
<dbReference type="CDD" id="cd00130">
    <property type="entry name" value="PAS"/>
    <property type="match status" value="1"/>
</dbReference>
<sequence>MEILDSSIFDLSPIPFWLEDFSAVKNQFDLWKSDGVTDLETFLKEDTSRVLHCANLIKIIKVNQKTLDLYEAKDIDHLRGNLSKIFSNDMAESHIHELLALWKKELSFSNTAVNYSLSGKRLDIHLRGTVLPGHENDLSLILLSTENITSYQDACRLEMRSRSIAEARFTYSPTSLWVEDFSRIKTRLDHLKALGIEDFVTFLDVHNDFIVECLRDISIIDVNQATLNLFGASSKEHLLQNIYKVFGPETLQTFRGQLIELWKGNIHHQCEAVNYALDGSIRHVLLQFTIFPGFENDWSMAQLALTDITARKKAENYLEYLGKHDVLTKLYNRSFFTAEINRLERNSLRPVSCIFMDMNGLKPVNDTQGHDVGDDLLRRTGGILTQLIQNTLYSTSRIGGDEFVVLLPGADEIALQNCLDALIELIHIDNQFYSNQPISFSIGSATSKENERIEDMLKRADQLMYVQKREFYEGLKATP</sequence>
<dbReference type="InterPro" id="IPR035965">
    <property type="entry name" value="PAS-like_dom_sf"/>
</dbReference>
<organism evidence="2 3">
    <name type="scientific">Acinetobacter faecalis</name>
    <dbReference type="NCBI Taxonomy" id="2665161"/>
    <lineage>
        <taxon>Bacteria</taxon>
        <taxon>Pseudomonadati</taxon>
        <taxon>Pseudomonadota</taxon>
        <taxon>Gammaproteobacteria</taxon>
        <taxon>Moraxellales</taxon>
        <taxon>Moraxellaceae</taxon>
        <taxon>Acinetobacter</taxon>
    </lineage>
</organism>
<dbReference type="PANTHER" id="PTHR44757:SF2">
    <property type="entry name" value="BIOFILM ARCHITECTURE MAINTENANCE PROTEIN MBAA"/>
    <property type="match status" value="1"/>
</dbReference>
<dbReference type="SUPFAM" id="SSF55785">
    <property type="entry name" value="PYP-like sensor domain (PAS domain)"/>
    <property type="match status" value="1"/>
</dbReference>
<dbReference type="InterPro" id="IPR000160">
    <property type="entry name" value="GGDEF_dom"/>
</dbReference>
<dbReference type="Gene3D" id="3.30.70.270">
    <property type="match status" value="1"/>
</dbReference>
<comment type="caution">
    <text evidence="2">The sequence shown here is derived from an EMBL/GenBank/DDBJ whole genome shotgun (WGS) entry which is preliminary data.</text>
</comment>
<accession>A0A6L6GH91</accession>
<dbReference type="NCBIfam" id="TIGR00254">
    <property type="entry name" value="GGDEF"/>
    <property type="match status" value="1"/>
</dbReference>
<dbReference type="InterPro" id="IPR043128">
    <property type="entry name" value="Rev_trsase/Diguanyl_cyclase"/>
</dbReference>
<dbReference type="Pfam" id="PF00990">
    <property type="entry name" value="GGDEF"/>
    <property type="match status" value="1"/>
</dbReference>
<evidence type="ECO:0000313" key="3">
    <source>
        <dbReference type="Proteomes" id="UP000473854"/>
    </source>
</evidence>
<dbReference type="Gene3D" id="3.30.450.20">
    <property type="entry name" value="PAS domain"/>
    <property type="match status" value="1"/>
</dbReference>
<dbReference type="GeneID" id="86888793"/>
<reference evidence="2 3" key="1">
    <citation type="submission" date="2019-11" db="EMBL/GenBank/DDBJ databases">
        <authorList>
            <person name="An D."/>
        </authorList>
    </citation>
    <scope>NUCLEOTIDE SEQUENCE [LARGE SCALE GENOMIC DNA]</scope>
    <source>
        <strain evidence="2 3">YIM 103518</strain>
    </source>
</reference>
<dbReference type="Pfam" id="PF13426">
    <property type="entry name" value="PAS_9"/>
    <property type="match status" value="2"/>
</dbReference>
<gene>
    <name evidence="2" type="ORF">GIX10_10455</name>
</gene>
<dbReference type="InterPro" id="IPR029787">
    <property type="entry name" value="Nucleotide_cyclase"/>
</dbReference>
<dbReference type="PROSITE" id="PS50887">
    <property type="entry name" value="GGDEF"/>
    <property type="match status" value="1"/>
</dbReference>
<dbReference type="SMART" id="SM00267">
    <property type="entry name" value="GGDEF"/>
    <property type="match status" value="1"/>
</dbReference>
<dbReference type="InterPro" id="IPR052155">
    <property type="entry name" value="Biofilm_reg_signaling"/>
</dbReference>
<dbReference type="PANTHER" id="PTHR44757">
    <property type="entry name" value="DIGUANYLATE CYCLASE DGCP"/>
    <property type="match status" value="1"/>
</dbReference>
<dbReference type="RefSeq" id="WP_154773403.1">
    <property type="nucleotide sequence ID" value="NZ_JAXHPD010000003.1"/>
</dbReference>
<dbReference type="Proteomes" id="UP000473854">
    <property type="component" value="Unassembled WGS sequence"/>
</dbReference>
<dbReference type="SUPFAM" id="SSF55073">
    <property type="entry name" value="Nucleotide cyclase"/>
    <property type="match status" value="1"/>
</dbReference>
<evidence type="ECO:0000313" key="2">
    <source>
        <dbReference type="EMBL" id="MTD11841.1"/>
    </source>
</evidence>
<dbReference type="InterPro" id="IPR000014">
    <property type="entry name" value="PAS"/>
</dbReference>
<name>A0A6L6GH91_9GAMM</name>
<proteinExistence type="predicted"/>
<feature type="domain" description="GGDEF" evidence="1">
    <location>
        <begin position="349"/>
        <end position="479"/>
    </location>
</feature>
<dbReference type="NCBIfam" id="TIGR00229">
    <property type="entry name" value="sensory_box"/>
    <property type="match status" value="1"/>
</dbReference>
<dbReference type="AlphaFoldDB" id="A0A6L6GH91"/>
<dbReference type="EMBL" id="WLYL01000035">
    <property type="protein sequence ID" value="MTD11841.1"/>
    <property type="molecule type" value="Genomic_DNA"/>
</dbReference>
<dbReference type="CDD" id="cd01949">
    <property type="entry name" value="GGDEF"/>
    <property type="match status" value="1"/>
</dbReference>